<protein>
    <submittedName>
        <fullName evidence="2">Uncharacterized protein</fullName>
    </submittedName>
</protein>
<keyword evidence="1" id="KW-0472">Membrane</keyword>
<gene>
    <name evidence="2" type="ORF">LCGC14_1486630</name>
</gene>
<name>A0A0F9LNN2_9ZZZZ</name>
<reference evidence="2" key="1">
    <citation type="journal article" date="2015" name="Nature">
        <title>Complex archaea that bridge the gap between prokaryotes and eukaryotes.</title>
        <authorList>
            <person name="Spang A."/>
            <person name="Saw J.H."/>
            <person name="Jorgensen S.L."/>
            <person name="Zaremba-Niedzwiedzka K."/>
            <person name="Martijn J."/>
            <person name="Lind A.E."/>
            <person name="van Eijk R."/>
            <person name="Schleper C."/>
            <person name="Guy L."/>
            <person name="Ettema T.J."/>
        </authorList>
    </citation>
    <scope>NUCLEOTIDE SEQUENCE</scope>
</reference>
<keyword evidence="1" id="KW-1133">Transmembrane helix</keyword>
<accession>A0A0F9LNN2</accession>
<feature type="non-terminal residue" evidence="2">
    <location>
        <position position="1"/>
    </location>
</feature>
<proteinExistence type="predicted"/>
<dbReference type="AlphaFoldDB" id="A0A0F9LNN2"/>
<evidence type="ECO:0000313" key="2">
    <source>
        <dbReference type="EMBL" id="KKM65890.1"/>
    </source>
</evidence>
<dbReference type="EMBL" id="LAZR01010639">
    <property type="protein sequence ID" value="KKM65890.1"/>
    <property type="molecule type" value="Genomic_DNA"/>
</dbReference>
<feature type="transmembrane region" description="Helical" evidence="1">
    <location>
        <begin position="9"/>
        <end position="28"/>
    </location>
</feature>
<keyword evidence="1" id="KW-0812">Transmembrane</keyword>
<organism evidence="2">
    <name type="scientific">marine sediment metagenome</name>
    <dbReference type="NCBI Taxonomy" id="412755"/>
    <lineage>
        <taxon>unclassified sequences</taxon>
        <taxon>metagenomes</taxon>
        <taxon>ecological metagenomes</taxon>
    </lineage>
</organism>
<evidence type="ECO:0000256" key="1">
    <source>
        <dbReference type="SAM" id="Phobius"/>
    </source>
</evidence>
<comment type="caution">
    <text evidence="2">The sequence shown here is derived from an EMBL/GenBank/DDBJ whole genome shotgun (WGS) entry which is preliminary data.</text>
</comment>
<sequence>PFGYHITHNLWYGVLPTIGALVAVGALWPCRGEAGWRVMYAGLGISIFLFFSGSSFMRYLLPLTPIMAVLAARVTYIWDGSCIPRKPAWLGVVAACNLLFLSAYVSVTLYRHLDGPDTRIIAQEYLEAQTVRRIVARQAGPEAGQVRVFRPDQFFERQIWFVRSFGQERLADAVRHLAGREDLPPLFGHWIHHATDNPDHSTTEDVLLIIYDHPLSKPTKIPPQRPIYELDPGVIWNIAYDTPDWFFVPVSPRPLKATGPRILIYRTPMSPRAPLPSTRQFFEMIDGYLDGWTAINEERWEDGLRHYEKILKARFAIGDLFSGAYAASFFWGLAACYEVTGRHDRALWAEGIALEVERGREKRR</sequence>
<feature type="transmembrane region" description="Helical" evidence="1">
    <location>
        <begin position="34"/>
        <end position="52"/>
    </location>
</feature>
<feature type="transmembrane region" description="Helical" evidence="1">
    <location>
        <begin position="88"/>
        <end position="110"/>
    </location>
</feature>